<evidence type="ECO:0000256" key="5">
    <source>
        <dbReference type="ARBA" id="ARBA00022989"/>
    </source>
</evidence>
<evidence type="ECO:0000256" key="1">
    <source>
        <dbReference type="ARBA" id="ARBA00004651"/>
    </source>
</evidence>
<sequence length="278" mass="30091">MSLAIPIMSHASPIRSFFVWIGGLTLILIVLLGAGLFLTPYGPAEADFLNRLATPSVSHWFGTDHLGRDIATRLLFGTFWSLGLSLMIATIGLVIGTVIGLIAALSGRGGDYALMRLTDSFFAFPELIAAVTVAGLFGPSTLNLVIALSVVSWMKFTRLARSLAVALSECDFVIQARLNGLNRWQILWRHLLPNVIPSLLVLWTNSWSRTILAVSGLSFLGFGVQPPQAEWGAMLLDGKPYMQSAPHVMIFPGIAVLISVLLINLAGDLLRDLLADPR</sequence>
<gene>
    <name evidence="9" type="ORF">HRQ87_18715</name>
</gene>
<feature type="domain" description="ABC transmembrane type-1" evidence="8">
    <location>
        <begin position="82"/>
        <end position="267"/>
    </location>
</feature>
<dbReference type="PROSITE" id="PS50928">
    <property type="entry name" value="ABC_TM1"/>
    <property type="match status" value="1"/>
</dbReference>
<keyword evidence="3" id="KW-1003">Cell membrane</keyword>
<evidence type="ECO:0000256" key="6">
    <source>
        <dbReference type="ARBA" id="ARBA00023136"/>
    </source>
</evidence>
<dbReference type="InterPro" id="IPR050366">
    <property type="entry name" value="BP-dependent_transpt_permease"/>
</dbReference>
<proteinExistence type="inferred from homology"/>
<feature type="transmembrane region" description="Helical" evidence="7">
    <location>
        <begin position="127"/>
        <end position="154"/>
    </location>
</feature>
<evidence type="ECO:0000256" key="3">
    <source>
        <dbReference type="ARBA" id="ARBA00022475"/>
    </source>
</evidence>
<organism evidence="9 10">
    <name type="scientific">Parasulfitobacter algicola</name>
    <dbReference type="NCBI Taxonomy" id="2614809"/>
    <lineage>
        <taxon>Bacteria</taxon>
        <taxon>Pseudomonadati</taxon>
        <taxon>Pseudomonadota</taxon>
        <taxon>Alphaproteobacteria</taxon>
        <taxon>Rhodobacterales</taxon>
        <taxon>Roseobacteraceae</taxon>
        <taxon>Parasulfitobacter</taxon>
    </lineage>
</organism>
<comment type="subcellular location">
    <subcellularLocation>
        <location evidence="1 7">Cell membrane</location>
        <topology evidence="1 7">Multi-pass membrane protein</topology>
    </subcellularLocation>
</comment>
<evidence type="ECO:0000256" key="4">
    <source>
        <dbReference type="ARBA" id="ARBA00022692"/>
    </source>
</evidence>
<keyword evidence="10" id="KW-1185">Reference proteome</keyword>
<dbReference type="CDD" id="cd06261">
    <property type="entry name" value="TM_PBP2"/>
    <property type="match status" value="1"/>
</dbReference>
<dbReference type="Proteomes" id="UP000777935">
    <property type="component" value="Unassembled WGS sequence"/>
</dbReference>
<comment type="similarity">
    <text evidence="7">Belongs to the binding-protein-dependent transport system permease family.</text>
</comment>
<reference evidence="9 10" key="1">
    <citation type="submission" date="2020-06" db="EMBL/GenBank/DDBJ databases">
        <title>Sulfitobacter algicola sp. nov., isolated from green algae.</title>
        <authorList>
            <person name="Wang C."/>
        </authorList>
    </citation>
    <scope>NUCLEOTIDE SEQUENCE [LARGE SCALE GENOMIC DNA]</scope>
    <source>
        <strain evidence="9 10">1151</strain>
    </source>
</reference>
<dbReference type="InterPro" id="IPR000515">
    <property type="entry name" value="MetI-like"/>
</dbReference>
<accession>A0ABX2IV76</accession>
<dbReference type="PANTHER" id="PTHR43386">
    <property type="entry name" value="OLIGOPEPTIDE TRANSPORT SYSTEM PERMEASE PROTEIN APPC"/>
    <property type="match status" value="1"/>
</dbReference>
<evidence type="ECO:0000256" key="2">
    <source>
        <dbReference type="ARBA" id="ARBA00022448"/>
    </source>
</evidence>
<feature type="transmembrane region" description="Helical" evidence="7">
    <location>
        <begin position="17"/>
        <end position="38"/>
    </location>
</feature>
<dbReference type="Gene3D" id="1.10.3720.10">
    <property type="entry name" value="MetI-like"/>
    <property type="match status" value="1"/>
</dbReference>
<dbReference type="EMBL" id="JABUFE010000020">
    <property type="protein sequence ID" value="NSX56819.1"/>
    <property type="molecule type" value="Genomic_DNA"/>
</dbReference>
<feature type="transmembrane region" description="Helical" evidence="7">
    <location>
        <begin position="79"/>
        <end position="106"/>
    </location>
</feature>
<keyword evidence="5 7" id="KW-1133">Transmembrane helix</keyword>
<name>A0ABX2IV76_9RHOB</name>
<keyword evidence="6 7" id="KW-0472">Membrane</keyword>
<dbReference type="RefSeq" id="WP_174139970.1">
    <property type="nucleotide sequence ID" value="NZ_JABUFE010000020.1"/>
</dbReference>
<comment type="caution">
    <text evidence="9">The sequence shown here is derived from an EMBL/GenBank/DDBJ whole genome shotgun (WGS) entry which is preliminary data.</text>
</comment>
<keyword evidence="2 7" id="KW-0813">Transport</keyword>
<evidence type="ECO:0000313" key="9">
    <source>
        <dbReference type="EMBL" id="NSX56819.1"/>
    </source>
</evidence>
<dbReference type="SUPFAM" id="SSF161098">
    <property type="entry name" value="MetI-like"/>
    <property type="match status" value="1"/>
</dbReference>
<evidence type="ECO:0000313" key="10">
    <source>
        <dbReference type="Proteomes" id="UP000777935"/>
    </source>
</evidence>
<dbReference type="PANTHER" id="PTHR43386:SF25">
    <property type="entry name" value="PEPTIDE ABC TRANSPORTER PERMEASE PROTEIN"/>
    <property type="match status" value="1"/>
</dbReference>
<dbReference type="InterPro" id="IPR035906">
    <property type="entry name" value="MetI-like_sf"/>
</dbReference>
<protein>
    <submittedName>
        <fullName evidence="9">ABC transporter permease subunit</fullName>
    </submittedName>
</protein>
<keyword evidence="4 7" id="KW-0812">Transmembrane</keyword>
<feature type="transmembrane region" description="Helical" evidence="7">
    <location>
        <begin position="249"/>
        <end position="270"/>
    </location>
</feature>
<dbReference type="Pfam" id="PF00528">
    <property type="entry name" value="BPD_transp_1"/>
    <property type="match status" value="1"/>
</dbReference>
<evidence type="ECO:0000256" key="7">
    <source>
        <dbReference type="RuleBase" id="RU363032"/>
    </source>
</evidence>
<evidence type="ECO:0000259" key="8">
    <source>
        <dbReference type="PROSITE" id="PS50928"/>
    </source>
</evidence>